<dbReference type="Gene3D" id="1.25.40.10">
    <property type="entry name" value="Tetratricopeptide repeat domain"/>
    <property type="match status" value="5"/>
</dbReference>
<evidence type="ECO:0000313" key="5">
    <source>
        <dbReference type="EMBL" id="REJ56786.1"/>
    </source>
</evidence>
<feature type="domain" description="Clp R" evidence="4">
    <location>
        <begin position="2"/>
        <end position="148"/>
    </location>
</feature>
<dbReference type="InterPro" id="IPR011990">
    <property type="entry name" value="TPR-like_helical_dom_sf"/>
</dbReference>
<organism evidence="5 6">
    <name type="scientific">Microcystis aeruginosa DA14</name>
    <dbReference type="NCBI Taxonomy" id="1987506"/>
    <lineage>
        <taxon>Bacteria</taxon>
        <taxon>Bacillati</taxon>
        <taxon>Cyanobacteriota</taxon>
        <taxon>Cyanophyceae</taxon>
        <taxon>Oscillatoriophycideae</taxon>
        <taxon>Chroococcales</taxon>
        <taxon>Microcystaceae</taxon>
        <taxon>Microcystis</taxon>
    </lineage>
</organism>
<evidence type="ECO:0000259" key="4">
    <source>
        <dbReference type="PROSITE" id="PS51903"/>
    </source>
</evidence>
<reference evidence="5 6" key="1">
    <citation type="submission" date="2017-08" db="EMBL/GenBank/DDBJ databases">
        <title>Functional genomic and metabolic studies of the symbiotic interactions of six Microcystis-dominated communities.</title>
        <authorList>
            <person name="Li Q."/>
            <person name="Lin F."/>
        </authorList>
    </citation>
    <scope>NUCLEOTIDE SEQUENCE [LARGE SCALE GENOMIC DNA]</scope>
    <source>
        <strain evidence="5">DA14</strain>
    </source>
</reference>
<dbReference type="InterPro" id="IPR019734">
    <property type="entry name" value="TPR_rpt"/>
</dbReference>
<accession>A0A3E0MAY7</accession>
<evidence type="ECO:0000256" key="1">
    <source>
        <dbReference type="ARBA" id="ARBA00022737"/>
    </source>
</evidence>
<dbReference type="SUPFAM" id="SSF48452">
    <property type="entry name" value="TPR-like"/>
    <property type="match status" value="4"/>
</dbReference>
<dbReference type="PROSITE" id="PS51903">
    <property type="entry name" value="CLP_R"/>
    <property type="match status" value="1"/>
</dbReference>
<evidence type="ECO:0000313" key="6">
    <source>
        <dbReference type="Proteomes" id="UP000256301"/>
    </source>
</evidence>
<name>A0A3E0MAY7_MICAE</name>
<sequence length="1487" mass="169648">MFERFTEKAIKVIMLAQEEARRLGHNFVGAEFIFLGLIGEASGVASQVLRQQGITLKNARIEVEKILGKGSGISPEMNPVDIPFTESAKLVLNSALSFADKLGSESIDTEHLLIGIFQQGESTAIILQNLQVNLKDLTVSLSQYFQQQPSNQLPQTVYVLLYNVGTDDEGIHTISTGNKDTILIFETQEDAATFARRLGEQNFPVPSVEAIEAEAILLFCKNSGDDWEFVAQGTNRIPPSENQTINQQNTFVDQSSQELTLNTEIPNQQDYLNFLIETLQKISENPNPQVIYPFWAQNLDKLDDNLIYIFDSWAKKTLSSAKAEESQYIAGDIINFSDLIQQFPLGNIATNLEIAITGYEIAMTIVTFDVFPQWVNTRLNLALAYSDRIRGEKAENLETAIAICRKLFKVFSFDIFPQEWAATKNRLAIAYFYRIRGDKAENLEKAITYYQEALKVYTFDAFPEDWASTQHNLAIAYRDRIRGDKAENLERAIAYYQEALKVRTFDDFPQDWAGTQNNLAIAYCNRIRGDKADNLEQEITYYKEALKVFTFDAFPQDWAMTQSNLAAAYRDRIRGDKAENIEKAIAACHEALKVLTFDDFSQDWAMTQNNLAFAYLDRIRGDKADNLERTIAAYTEALKVYTFDDFPQNWAGTQNNLGEAYRNRIRGQKADNLERAIASCQEALTVFTFDAFPENWAGTKNNLAAAYSNRIRGDKAENLERAITFYREALKVYTFDAFPQEWATTQNNLANAYLYRIRGNKAENLERAIAAYNEALKVRTFDALPQDWAMTQNNLANAYLDRIRGEKAENLEKAIAAYTEALKVYTIETFPQDWAMTQSNLAAAYSNRIRGEKADNLEMAIAACQEALKVGTFEAFPQEWALTQNNLAAAYSDRIRGEKADNLEMAIKSFHNALKIRTKEADPLNCLLTSCNLAVLHYDEKQWQPATEAYNTAIEAVENARLEALNPHSRQEVLSNAIGVFHRIVQAYLNLNQPEKALEYIERSKGRNLVELITQKNLHPQGVSQEIIAQLNELKQRVVNEQIRLQHQSINQNLMRSDNLTPYVPDHSYLKEYQQDLDNFIAREIKDPLFSLTQKVKPIAFTEIQAFTNAETCLLQWYITREKILAFVVSAEGEVKVWQSSEDDQNQFLDTFNNYRRLYYSENGKQEWKNQLSNLLQTFADILHINDILALIPDTCQRLIIIPHVYLHILPIHAFPINKNQILQDKYDVQYAPSCQILQKITQTFHHSDFNKLFAIQNPTKDLFYTDLEVNILSTFFTEPQVIAQDNATKNAVLPHLKSSDNHCYHFSCHGSFNPANPLESALLLANKEPLTLGEIFELRLNKCRLITLSACETGLIDLNSISDEYIGLPSGFLFAGSPSVVSSLWTVNDLSTSFLMIKLYEILFDENQQVSVPVALKTAQNWLQNLTIEELDKFLEQYQPQMDKHLALLQPEQRPLYKESLKQIKQRKPHPFISPYYWAGFIATGI</sequence>
<comment type="caution">
    <text evidence="5">The sequence shown here is derived from an EMBL/GenBank/DDBJ whole genome shotgun (WGS) entry which is preliminary data.</text>
</comment>
<dbReference type="Pfam" id="PF11360">
    <property type="entry name" value="DUF3110"/>
    <property type="match status" value="1"/>
</dbReference>
<dbReference type="PANTHER" id="PTHR45641">
    <property type="entry name" value="TETRATRICOPEPTIDE REPEAT PROTEIN (AFU_ORTHOLOGUE AFUA_6G03870)"/>
    <property type="match status" value="1"/>
</dbReference>
<keyword evidence="1 3" id="KW-0677">Repeat</keyword>
<dbReference type="Proteomes" id="UP000256301">
    <property type="component" value="Unassembled WGS sequence"/>
</dbReference>
<dbReference type="InterPro" id="IPR036628">
    <property type="entry name" value="Clp_N_dom_sf"/>
</dbReference>
<dbReference type="Pfam" id="PF02861">
    <property type="entry name" value="Clp_N"/>
    <property type="match status" value="1"/>
</dbReference>
<gene>
    <name evidence="5" type="ORF">DWQ56_14040</name>
</gene>
<dbReference type="InterPro" id="IPR024983">
    <property type="entry name" value="CHAT_dom"/>
</dbReference>
<dbReference type="Pfam" id="PF12770">
    <property type="entry name" value="CHAT"/>
    <property type="match status" value="1"/>
</dbReference>
<dbReference type="SUPFAM" id="SSF81923">
    <property type="entry name" value="Double Clp-N motif"/>
    <property type="match status" value="1"/>
</dbReference>
<dbReference type="InterPro" id="IPR004176">
    <property type="entry name" value="Clp_R_N"/>
</dbReference>
<evidence type="ECO:0000256" key="2">
    <source>
        <dbReference type="ARBA" id="ARBA00022803"/>
    </source>
</evidence>
<dbReference type="Pfam" id="PF13374">
    <property type="entry name" value="TPR_10"/>
    <property type="match status" value="7"/>
</dbReference>
<dbReference type="PANTHER" id="PTHR45641:SF1">
    <property type="entry name" value="AAA+ ATPASE DOMAIN-CONTAINING PROTEIN"/>
    <property type="match status" value="1"/>
</dbReference>
<dbReference type="SMART" id="SM00028">
    <property type="entry name" value="TPR"/>
    <property type="match status" value="12"/>
</dbReference>
<dbReference type="InterPro" id="IPR021503">
    <property type="entry name" value="DUF3110"/>
</dbReference>
<protein>
    <submittedName>
        <fullName evidence="5">DUF3110 domain-containing protein</fullName>
    </submittedName>
</protein>
<keyword evidence="2" id="KW-0802">TPR repeat</keyword>
<dbReference type="Gene3D" id="1.10.1780.10">
    <property type="entry name" value="Clp, N-terminal domain"/>
    <property type="match status" value="1"/>
</dbReference>
<dbReference type="EMBL" id="QQWE01000004">
    <property type="protein sequence ID" value="REJ56786.1"/>
    <property type="molecule type" value="Genomic_DNA"/>
</dbReference>
<proteinExistence type="predicted"/>
<evidence type="ECO:0000256" key="3">
    <source>
        <dbReference type="PROSITE-ProRule" id="PRU01251"/>
    </source>
</evidence>